<dbReference type="SUPFAM" id="SSF51161">
    <property type="entry name" value="Trimeric LpxA-like enzymes"/>
    <property type="match status" value="1"/>
</dbReference>
<proteinExistence type="predicted"/>
<dbReference type="Gene3D" id="2.160.10.10">
    <property type="entry name" value="Hexapeptide repeat proteins"/>
    <property type="match status" value="1"/>
</dbReference>
<protein>
    <submittedName>
        <fullName evidence="1">Carbonic anhydrase, family 3</fullName>
    </submittedName>
</protein>
<evidence type="ECO:0000313" key="1">
    <source>
        <dbReference type="EMBL" id="BBE42666.1"/>
    </source>
</evidence>
<dbReference type="Proteomes" id="UP000509448">
    <property type="component" value="Chromosome"/>
</dbReference>
<dbReference type="GeneID" id="55585090"/>
<dbReference type="EMBL" id="AP018732">
    <property type="protein sequence ID" value="BBE42666.1"/>
    <property type="molecule type" value="Genomic_DNA"/>
</dbReference>
<dbReference type="InterPro" id="IPR047324">
    <property type="entry name" value="LbH_gamma_CA-like"/>
</dbReference>
<reference evidence="1 2" key="1">
    <citation type="journal article" date="2019" name="ISME J.">
        <title>Isolation and characterization of a thermophilic sulfur- and iron-reducing thaumarchaeote from a terrestrial acidic hot spring.</title>
        <authorList>
            <person name="Kato S."/>
            <person name="Itoh T."/>
            <person name="Yuki M."/>
            <person name="Nagamori M."/>
            <person name="Ohnishi M."/>
            <person name="Uematsu K."/>
            <person name="Suzuki K."/>
            <person name="Takashina T."/>
            <person name="Ohkuma M."/>
        </authorList>
    </citation>
    <scope>NUCLEOTIDE SEQUENCE [LARGE SCALE GENOMIC DNA]</scope>
    <source>
        <strain evidence="1 2">NAS-02</strain>
    </source>
</reference>
<dbReference type="PANTHER" id="PTHR13061">
    <property type="entry name" value="DYNACTIN SUBUNIT P25"/>
    <property type="match status" value="1"/>
</dbReference>
<dbReference type="KEGG" id="ccai:NAS2_1277"/>
<accession>A0A4P2VDF7</accession>
<keyword evidence="2" id="KW-1185">Reference proteome</keyword>
<dbReference type="PANTHER" id="PTHR13061:SF29">
    <property type="entry name" value="GAMMA CARBONIC ANHYDRASE-LIKE 1, MITOCHONDRIAL-RELATED"/>
    <property type="match status" value="1"/>
</dbReference>
<dbReference type="AlphaFoldDB" id="A0A4P2VDF7"/>
<dbReference type="CDD" id="cd04645">
    <property type="entry name" value="LbH_gamma_CA_like"/>
    <property type="match status" value="1"/>
</dbReference>
<dbReference type="OrthoDB" id="10940at2157"/>
<name>A0A4P2VDF7_9ARCH</name>
<sequence>MPLIGLGDRRPSVSDSAFVAPSAWIIGDVRIGAGSSVWFNAVLRGEWSEVIVGDESNLQDCVVVHPDRHAAIVGRRVTVAHGSVLEGAVLEDEVFVGIKSAVLEGARVGRGSVIAAGSVVPAGMEIPPGSLVMGSPARIVGRVKGGVTRAAQDSWRTYVELQERYRTAMREI</sequence>
<gene>
    <name evidence="1" type="ORF">NAS2_1277</name>
</gene>
<evidence type="ECO:0000313" key="2">
    <source>
        <dbReference type="Proteomes" id="UP000509448"/>
    </source>
</evidence>
<dbReference type="InterPro" id="IPR050484">
    <property type="entry name" value="Transf_Hexapept/Carb_Anhydrase"/>
</dbReference>
<dbReference type="InterPro" id="IPR011004">
    <property type="entry name" value="Trimer_LpxA-like_sf"/>
</dbReference>
<organism evidence="1 2">
    <name type="scientific">Conexivisphaera calida</name>
    <dbReference type="NCBI Taxonomy" id="1874277"/>
    <lineage>
        <taxon>Archaea</taxon>
        <taxon>Nitrososphaerota</taxon>
        <taxon>Conexivisphaeria</taxon>
        <taxon>Conexivisphaerales</taxon>
        <taxon>Conexivisphaeraceae</taxon>
        <taxon>Conexivisphaera</taxon>
    </lineage>
</organism>
<dbReference type="RefSeq" id="WP_174448878.1">
    <property type="nucleotide sequence ID" value="NZ_AP018732.1"/>
</dbReference>